<evidence type="ECO:0000256" key="4">
    <source>
        <dbReference type="ARBA" id="ARBA00022692"/>
    </source>
</evidence>
<evidence type="ECO:0000256" key="11">
    <source>
        <dbReference type="RuleBase" id="RU000679"/>
    </source>
</evidence>
<dbReference type="EMBL" id="BLXT01006999">
    <property type="protein sequence ID" value="GFO35314.1"/>
    <property type="molecule type" value="Genomic_DNA"/>
</dbReference>
<evidence type="ECO:0000256" key="9">
    <source>
        <dbReference type="ARBA" id="ARBA00023201"/>
    </source>
</evidence>
<accession>A0AAV4CTT5</accession>
<keyword evidence="6" id="KW-0915">Sodium</keyword>
<evidence type="ECO:0000256" key="10">
    <source>
        <dbReference type="ARBA" id="ARBA00023303"/>
    </source>
</evidence>
<sequence>CLWLVLTLLCSAIMLYQIFDRAIYYYSWPVTVNVKINFNESLQFPTVTICNQNSFRATAAEEAGHYSLVSSLFQDVGSSNVSHLDILNAYNLSYGDLYKESGHQPQDMIIKCRWKGEFCDWRNFSAIYTDSGLCYSFNALAREGADFLTVDAPGHNVEHASLVFVSSSDHRKLLNDLECLSKVESTHVHVVGQTIKR</sequence>
<keyword evidence="7 11" id="KW-0406">Ion transport</keyword>
<dbReference type="Proteomes" id="UP000735302">
    <property type="component" value="Unassembled WGS sequence"/>
</dbReference>
<name>A0AAV4CTT5_9GAST</name>
<feature type="non-terminal residue" evidence="13">
    <location>
        <position position="1"/>
    </location>
</feature>
<dbReference type="Pfam" id="PF00858">
    <property type="entry name" value="ASC"/>
    <property type="match status" value="1"/>
</dbReference>
<keyword evidence="5" id="KW-1133">Transmembrane helix</keyword>
<evidence type="ECO:0000256" key="7">
    <source>
        <dbReference type="ARBA" id="ARBA00023065"/>
    </source>
</evidence>
<evidence type="ECO:0000256" key="2">
    <source>
        <dbReference type="ARBA" id="ARBA00022448"/>
    </source>
</evidence>
<gene>
    <name evidence="13" type="ORF">PoB_006181900</name>
</gene>
<keyword evidence="9 11" id="KW-0739">Sodium transport</keyword>
<keyword evidence="8" id="KW-0472">Membrane</keyword>
<keyword evidence="3 11" id="KW-0894">Sodium channel</keyword>
<reference evidence="13 14" key="1">
    <citation type="journal article" date="2021" name="Elife">
        <title>Chloroplast acquisition without the gene transfer in kleptoplastic sea slugs, Plakobranchus ocellatus.</title>
        <authorList>
            <person name="Maeda T."/>
            <person name="Takahashi S."/>
            <person name="Yoshida T."/>
            <person name="Shimamura S."/>
            <person name="Takaki Y."/>
            <person name="Nagai Y."/>
            <person name="Toyoda A."/>
            <person name="Suzuki Y."/>
            <person name="Arimoto A."/>
            <person name="Ishii H."/>
            <person name="Satoh N."/>
            <person name="Nishiyama T."/>
            <person name="Hasebe M."/>
            <person name="Maruyama T."/>
            <person name="Minagawa J."/>
            <person name="Obokata J."/>
            <person name="Shigenobu S."/>
        </authorList>
    </citation>
    <scope>NUCLEOTIDE SEQUENCE [LARGE SCALE GENOMIC DNA]</scope>
</reference>
<evidence type="ECO:0000256" key="8">
    <source>
        <dbReference type="ARBA" id="ARBA00023136"/>
    </source>
</evidence>
<comment type="caution">
    <text evidence="13">The sequence shown here is derived from an EMBL/GenBank/DDBJ whole genome shotgun (WGS) entry which is preliminary data.</text>
</comment>
<feature type="signal peptide" evidence="12">
    <location>
        <begin position="1"/>
        <end position="20"/>
    </location>
</feature>
<keyword evidence="4 11" id="KW-0812">Transmembrane</keyword>
<dbReference type="GO" id="GO:0005886">
    <property type="term" value="C:plasma membrane"/>
    <property type="evidence" value="ECO:0007669"/>
    <property type="project" value="TreeGrafter"/>
</dbReference>
<organism evidence="13 14">
    <name type="scientific">Plakobranchus ocellatus</name>
    <dbReference type="NCBI Taxonomy" id="259542"/>
    <lineage>
        <taxon>Eukaryota</taxon>
        <taxon>Metazoa</taxon>
        <taxon>Spiralia</taxon>
        <taxon>Lophotrochozoa</taxon>
        <taxon>Mollusca</taxon>
        <taxon>Gastropoda</taxon>
        <taxon>Heterobranchia</taxon>
        <taxon>Euthyneura</taxon>
        <taxon>Panpulmonata</taxon>
        <taxon>Sacoglossa</taxon>
        <taxon>Placobranchoidea</taxon>
        <taxon>Plakobranchidae</taxon>
        <taxon>Plakobranchus</taxon>
    </lineage>
</organism>
<keyword evidence="14" id="KW-1185">Reference proteome</keyword>
<evidence type="ECO:0000313" key="13">
    <source>
        <dbReference type="EMBL" id="GFO35314.1"/>
    </source>
</evidence>
<evidence type="ECO:0000256" key="3">
    <source>
        <dbReference type="ARBA" id="ARBA00022461"/>
    </source>
</evidence>
<comment type="subcellular location">
    <subcellularLocation>
        <location evidence="1">Membrane</location>
        <topology evidence="1">Multi-pass membrane protein</topology>
    </subcellularLocation>
</comment>
<keyword evidence="10 11" id="KW-0407">Ion channel</keyword>
<comment type="similarity">
    <text evidence="11">Belongs to the amiloride-sensitive sodium channel (TC 1.A.6) family.</text>
</comment>
<evidence type="ECO:0000256" key="1">
    <source>
        <dbReference type="ARBA" id="ARBA00004141"/>
    </source>
</evidence>
<feature type="chain" id="PRO_5043483979" evidence="12">
    <location>
        <begin position="21"/>
        <end position="197"/>
    </location>
</feature>
<evidence type="ECO:0000256" key="6">
    <source>
        <dbReference type="ARBA" id="ARBA00023053"/>
    </source>
</evidence>
<dbReference type="GO" id="GO:0015280">
    <property type="term" value="F:ligand-gated sodium channel activity"/>
    <property type="evidence" value="ECO:0007669"/>
    <property type="project" value="TreeGrafter"/>
</dbReference>
<evidence type="ECO:0000313" key="14">
    <source>
        <dbReference type="Proteomes" id="UP000735302"/>
    </source>
</evidence>
<protein>
    <submittedName>
        <fullName evidence="13">Acid-sensing ion channel 5-like</fullName>
    </submittedName>
</protein>
<evidence type="ECO:0000256" key="5">
    <source>
        <dbReference type="ARBA" id="ARBA00022989"/>
    </source>
</evidence>
<keyword evidence="12" id="KW-0732">Signal</keyword>
<dbReference type="PANTHER" id="PTHR11690:SF300">
    <property type="entry name" value="PICKPOCKET PROTEIN 19"/>
    <property type="match status" value="1"/>
</dbReference>
<dbReference type="PANTHER" id="PTHR11690">
    <property type="entry name" value="AMILORIDE-SENSITIVE SODIUM CHANNEL-RELATED"/>
    <property type="match status" value="1"/>
</dbReference>
<dbReference type="InterPro" id="IPR001873">
    <property type="entry name" value="ENaC"/>
</dbReference>
<dbReference type="Gene3D" id="2.60.470.10">
    <property type="entry name" value="Acid-sensing ion channels like domains"/>
    <property type="match status" value="1"/>
</dbReference>
<keyword evidence="2 11" id="KW-0813">Transport</keyword>
<evidence type="ECO:0000256" key="12">
    <source>
        <dbReference type="SAM" id="SignalP"/>
    </source>
</evidence>
<proteinExistence type="inferred from homology"/>
<dbReference type="AlphaFoldDB" id="A0AAV4CTT5"/>